<dbReference type="GO" id="GO:0003677">
    <property type="term" value="F:DNA binding"/>
    <property type="evidence" value="ECO:0007669"/>
    <property type="project" value="UniProtKB-KW"/>
</dbReference>
<gene>
    <name evidence="5" type="ORF">OMP38_03805</name>
</gene>
<name>A0A9X4KEE4_9BACL</name>
<evidence type="ECO:0000256" key="2">
    <source>
        <dbReference type="ARBA" id="ARBA00023125"/>
    </source>
</evidence>
<feature type="modified residue" description="4-aspartylphosphate" evidence="3">
    <location>
        <position position="55"/>
    </location>
</feature>
<keyword evidence="2" id="KW-0238">DNA-binding</keyword>
<dbReference type="SUPFAM" id="SSF52172">
    <property type="entry name" value="CheY-like"/>
    <property type="match status" value="1"/>
</dbReference>
<comment type="caution">
    <text evidence="5">The sequence shown here is derived from an EMBL/GenBank/DDBJ whole genome shotgun (WGS) entry which is preliminary data.</text>
</comment>
<dbReference type="RefSeq" id="WP_277563949.1">
    <property type="nucleotide sequence ID" value="NZ_JAPDHZ010000002.1"/>
</dbReference>
<dbReference type="SMART" id="SM00448">
    <property type="entry name" value="REC"/>
    <property type="match status" value="1"/>
</dbReference>
<sequence length="310" mass="34684">MYRVLLVDDEILVLKSLEAGVNWRKSGFQVAGKAHNADQALQLAAEIKPHIVFTDIRMPGMSGLELMKKMKETDEQILFVVISGYAEFEYVKKSLHYGVLGYCLKPFDDEEIDVLLHSAAAILEENKLKRQNSLLELLDEGVTEYSQHRVDQILTEAGLTAGEFHVLVALGKGTLELEENDRWVGFKLGNDKYGFFVQFAHPQAFERLLTSRFPDCWMGVGVVTTARDMKSMTKNLELASVRAWDFFLHGRAGYFRGNDPGREAMAARLVKQLTDAVGQKKFRAGAGAPRCLATEGKQGMFNDQGCAENL</sequence>
<dbReference type="AlphaFoldDB" id="A0A9X4KEE4"/>
<reference evidence="5 6" key="1">
    <citation type="submission" date="2022-10" db="EMBL/GenBank/DDBJ databases">
        <title>Comparative genomic analysis of Cohnella hashimotonis sp. nov., isolated from the International Space Station.</title>
        <authorList>
            <person name="Simpson A."/>
            <person name="Venkateswaran K."/>
        </authorList>
    </citation>
    <scope>NUCLEOTIDE SEQUENCE [LARGE SCALE GENOMIC DNA]</scope>
    <source>
        <strain evidence="5 6">DSM 18997</strain>
    </source>
</reference>
<keyword evidence="6" id="KW-1185">Reference proteome</keyword>
<dbReference type="GO" id="GO:0000160">
    <property type="term" value="P:phosphorelay signal transduction system"/>
    <property type="evidence" value="ECO:0007669"/>
    <property type="project" value="InterPro"/>
</dbReference>
<dbReference type="CDD" id="cd17536">
    <property type="entry name" value="REC_YesN-like"/>
    <property type="match status" value="1"/>
</dbReference>
<evidence type="ECO:0000256" key="1">
    <source>
        <dbReference type="ARBA" id="ARBA00022490"/>
    </source>
</evidence>
<evidence type="ECO:0000256" key="3">
    <source>
        <dbReference type="PROSITE-ProRule" id="PRU00169"/>
    </source>
</evidence>
<keyword evidence="3" id="KW-0597">Phosphoprotein</keyword>
<keyword evidence="1" id="KW-0963">Cytoplasm</keyword>
<dbReference type="EMBL" id="JAPDHZ010000002">
    <property type="protein sequence ID" value="MDG0790074.1"/>
    <property type="molecule type" value="Genomic_DNA"/>
</dbReference>
<evidence type="ECO:0000259" key="4">
    <source>
        <dbReference type="PROSITE" id="PS50110"/>
    </source>
</evidence>
<evidence type="ECO:0000313" key="6">
    <source>
        <dbReference type="Proteomes" id="UP001153387"/>
    </source>
</evidence>
<proteinExistence type="predicted"/>
<dbReference type="InterPro" id="IPR011006">
    <property type="entry name" value="CheY-like_superfamily"/>
</dbReference>
<accession>A0A9X4KEE4</accession>
<dbReference type="Proteomes" id="UP001153387">
    <property type="component" value="Unassembled WGS sequence"/>
</dbReference>
<evidence type="ECO:0000313" key="5">
    <source>
        <dbReference type="EMBL" id="MDG0790074.1"/>
    </source>
</evidence>
<feature type="domain" description="Response regulatory" evidence="4">
    <location>
        <begin position="3"/>
        <end position="120"/>
    </location>
</feature>
<dbReference type="PANTHER" id="PTHR42713">
    <property type="entry name" value="HISTIDINE KINASE-RELATED"/>
    <property type="match status" value="1"/>
</dbReference>
<organism evidence="5 6">
    <name type="scientific">Cohnella ginsengisoli</name>
    <dbReference type="NCBI Taxonomy" id="425004"/>
    <lineage>
        <taxon>Bacteria</taxon>
        <taxon>Bacillati</taxon>
        <taxon>Bacillota</taxon>
        <taxon>Bacilli</taxon>
        <taxon>Bacillales</taxon>
        <taxon>Paenibacillaceae</taxon>
        <taxon>Cohnella</taxon>
    </lineage>
</organism>
<dbReference type="Pfam" id="PF00072">
    <property type="entry name" value="Response_reg"/>
    <property type="match status" value="1"/>
</dbReference>
<dbReference type="InterPro" id="IPR001789">
    <property type="entry name" value="Sig_transdc_resp-reg_receiver"/>
</dbReference>
<dbReference type="Gene3D" id="3.40.50.2300">
    <property type="match status" value="1"/>
</dbReference>
<dbReference type="PROSITE" id="PS50110">
    <property type="entry name" value="RESPONSE_REGULATORY"/>
    <property type="match status" value="1"/>
</dbReference>
<dbReference type="InterPro" id="IPR051552">
    <property type="entry name" value="HptR"/>
</dbReference>
<protein>
    <submittedName>
        <fullName evidence="5">Response regulator</fullName>
    </submittedName>
</protein>
<dbReference type="PANTHER" id="PTHR42713:SF3">
    <property type="entry name" value="TRANSCRIPTIONAL REGULATORY PROTEIN HPTR"/>
    <property type="match status" value="1"/>
</dbReference>